<keyword evidence="4" id="KW-1185">Reference proteome</keyword>
<dbReference type="EMBL" id="JBHUDG010000016">
    <property type="protein sequence ID" value="MFD1630398.1"/>
    <property type="molecule type" value="Genomic_DNA"/>
</dbReference>
<evidence type="ECO:0008006" key="5">
    <source>
        <dbReference type="Google" id="ProtNLM"/>
    </source>
</evidence>
<accession>A0ABW4IDS6</accession>
<feature type="chain" id="PRO_5045222066" description="Complex I intermediate-associated protein 30 (CIA30)" evidence="2">
    <location>
        <begin position="22"/>
        <end position="250"/>
    </location>
</feature>
<proteinExistence type="predicted"/>
<feature type="region of interest" description="Disordered" evidence="1">
    <location>
        <begin position="23"/>
        <end position="47"/>
    </location>
</feature>
<evidence type="ECO:0000256" key="1">
    <source>
        <dbReference type="SAM" id="MobiDB-lite"/>
    </source>
</evidence>
<keyword evidence="2" id="KW-0732">Signal</keyword>
<evidence type="ECO:0000256" key="2">
    <source>
        <dbReference type="SAM" id="SignalP"/>
    </source>
</evidence>
<dbReference type="RefSeq" id="WP_379662775.1">
    <property type="nucleotide sequence ID" value="NZ_JBHUDG010000016.1"/>
</dbReference>
<feature type="signal peptide" evidence="2">
    <location>
        <begin position="1"/>
        <end position="21"/>
    </location>
</feature>
<dbReference type="Gene3D" id="2.60.120.430">
    <property type="entry name" value="Galactose-binding lectin"/>
    <property type="match status" value="1"/>
</dbReference>
<reference evidence="4" key="1">
    <citation type="journal article" date="2019" name="Int. J. Syst. Evol. Microbiol.">
        <title>The Global Catalogue of Microorganisms (GCM) 10K type strain sequencing project: providing services to taxonomists for standard genome sequencing and annotation.</title>
        <authorList>
            <consortium name="The Broad Institute Genomics Platform"/>
            <consortium name="The Broad Institute Genome Sequencing Center for Infectious Disease"/>
            <person name="Wu L."/>
            <person name="Ma J."/>
        </authorList>
    </citation>
    <scope>NUCLEOTIDE SEQUENCE [LARGE SCALE GENOMIC DNA]</scope>
    <source>
        <strain evidence="4">CCUG 53762</strain>
    </source>
</reference>
<comment type="caution">
    <text evidence="3">The sequence shown here is derived from an EMBL/GenBank/DDBJ whole genome shotgun (WGS) entry which is preliminary data.</text>
</comment>
<sequence length="250" mass="27706">MKKQRLLILFVSMLFAGVSLTSCKKDKGPQKQEEEQKDDNDNNTDPTLSEYLQGSDYYLITLDETSKTNIASKVKKDYRTDDHNMWLYVWENTYGPGTSSGPNAFGEVEGWTSLVVANPDWSGCGFATLNNVDTGEKFYANLSGLTDNHVLHFAMKSKDNATHQIILNGNDESVAKITIGTETLDGVAPYGNFTRNGEWHHFEIPMSYLKGKGLKYTGDMNTNVVAILSGGGVGKTLDIDGIFFYKPKSN</sequence>
<feature type="compositionally biased region" description="Basic and acidic residues" evidence="1">
    <location>
        <begin position="23"/>
        <end position="34"/>
    </location>
</feature>
<name>A0ABW4IDS6_9SPHI</name>
<protein>
    <recommendedName>
        <fullName evidence="5">Complex I intermediate-associated protein 30 (CIA30)</fullName>
    </recommendedName>
</protein>
<dbReference type="InterPro" id="IPR008979">
    <property type="entry name" value="Galactose-bd-like_sf"/>
</dbReference>
<gene>
    <name evidence="3" type="ORF">ACFSAH_10950</name>
</gene>
<evidence type="ECO:0000313" key="3">
    <source>
        <dbReference type="EMBL" id="MFD1630398.1"/>
    </source>
</evidence>
<evidence type="ECO:0000313" key="4">
    <source>
        <dbReference type="Proteomes" id="UP001597118"/>
    </source>
</evidence>
<organism evidence="3 4">
    <name type="scientific">Pseudopedobacter beijingensis</name>
    <dbReference type="NCBI Taxonomy" id="1207056"/>
    <lineage>
        <taxon>Bacteria</taxon>
        <taxon>Pseudomonadati</taxon>
        <taxon>Bacteroidota</taxon>
        <taxon>Sphingobacteriia</taxon>
        <taxon>Sphingobacteriales</taxon>
        <taxon>Sphingobacteriaceae</taxon>
        <taxon>Pseudopedobacter</taxon>
    </lineage>
</organism>
<dbReference type="Proteomes" id="UP001597118">
    <property type="component" value="Unassembled WGS sequence"/>
</dbReference>
<dbReference type="PROSITE" id="PS51257">
    <property type="entry name" value="PROKAR_LIPOPROTEIN"/>
    <property type="match status" value="1"/>
</dbReference>
<dbReference type="SUPFAM" id="SSF49785">
    <property type="entry name" value="Galactose-binding domain-like"/>
    <property type="match status" value="1"/>
</dbReference>